<reference evidence="6 7" key="1">
    <citation type="journal article" date="2017" name="PLoS Biol.">
        <title>The sea cucumber genome provides insights into morphological evolution and visceral regeneration.</title>
        <authorList>
            <person name="Zhang X."/>
            <person name="Sun L."/>
            <person name="Yuan J."/>
            <person name="Sun Y."/>
            <person name="Gao Y."/>
            <person name="Zhang L."/>
            <person name="Li S."/>
            <person name="Dai H."/>
            <person name="Hamel J.F."/>
            <person name="Liu C."/>
            <person name="Yu Y."/>
            <person name="Liu S."/>
            <person name="Lin W."/>
            <person name="Guo K."/>
            <person name="Jin S."/>
            <person name="Xu P."/>
            <person name="Storey K.B."/>
            <person name="Huan P."/>
            <person name="Zhang T."/>
            <person name="Zhou Y."/>
            <person name="Zhang J."/>
            <person name="Lin C."/>
            <person name="Li X."/>
            <person name="Xing L."/>
            <person name="Huo D."/>
            <person name="Sun M."/>
            <person name="Wang L."/>
            <person name="Mercier A."/>
            <person name="Li F."/>
            <person name="Yang H."/>
            <person name="Xiang J."/>
        </authorList>
    </citation>
    <scope>NUCLEOTIDE SEQUENCE [LARGE SCALE GENOMIC DNA]</scope>
    <source>
        <strain evidence="6">Shaxun</strain>
        <tissue evidence="6">Muscle</tissue>
    </source>
</reference>
<keyword evidence="1 3" id="KW-0853">WD repeat</keyword>
<evidence type="ECO:0000313" key="6">
    <source>
        <dbReference type="EMBL" id="PIK47304.1"/>
    </source>
</evidence>
<dbReference type="SMART" id="SM00256">
    <property type="entry name" value="FBOX"/>
    <property type="match status" value="1"/>
</dbReference>
<sequence length="452" mass="50776">MEEAGKMATTDKSPSSELPEPSVGDSLSRLRLKAGIDLNNSKDVSTCSDLNSSSDHSDYESFEYDLGQLSNLPPEIVHCILGYLDARFVLTRLSLVCKTFYHLLKDTTTWRLRVVKLSEKSYPVFPEDEDLDWPLACIQREEFHNLWTNTETVEHFTLTEAHYAAVDCVHLTEGGRYCYSGSRDRSIQMWDLAKLDAENREESINASKVASAIAHKGWIWHISSNKNKLCSSSWDCYLKIWDINTELTELHKLKGPSAFLCSVFLDDLIIAGSYDKRIYAYDPRDSCRSVTKWFLHRGPVLCLAADDKYMISGSEDQSLKVFDRRADKVLIEHRFKSFPMSLSYGYNQLWTGHKSGQLKVTYPNDGLFDVVKTYDSGHSGKLTGVVHNLGGLCTCATDKQIKIHAPTDPIDTLTTLAHHAADVTAVAMQNNVLASAGGDVSIGIWRPKNWSV</sequence>
<dbReference type="InterPro" id="IPR015943">
    <property type="entry name" value="WD40/YVTN_repeat-like_dom_sf"/>
</dbReference>
<evidence type="ECO:0000259" key="5">
    <source>
        <dbReference type="PROSITE" id="PS50181"/>
    </source>
</evidence>
<dbReference type="InterPro" id="IPR036322">
    <property type="entry name" value="WD40_repeat_dom_sf"/>
</dbReference>
<dbReference type="PANTHER" id="PTHR19855:SF34">
    <property type="entry name" value="F-BOX_WD REPEAT-CONTAINING PROTEIN 9"/>
    <property type="match status" value="1"/>
</dbReference>
<evidence type="ECO:0000256" key="2">
    <source>
        <dbReference type="ARBA" id="ARBA00022737"/>
    </source>
</evidence>
<dbReference type="InterPro" id="IPR001680">
    <property type="entry name" value="WD40_rpt"/>
</dbReference>
<comment type="caution">
    <text evidence="6">The sequence shown here is derived from an EMBL/GenBank/DDBJ whole genome shotgun (WGS) entry which is preliminary data.</text>
</comment>
<dbReference type="PROSITE" id="PS50181">
    <property type="entry name" value="FBOX"/>
    <property type="match status" value="1"/>
</dbReference>
<dbReference type="InterPro" id="IPR019775">
    <property type="entry name" value="WD40_repeat_CS"/>
</dbReference>
<dbReference type="EMBL" id="MRZV01000589">
    <property type="protein sequence ID" value="PIK47304.1"/>
    <property type="molecule type" value="Genomic_DNA"/>
</dbReference>
<dbReference type="Proteomes" id="UP000230750">
    <property type="component" value="Unassembled WGS sequence"/>
</dbReference>
<dbReference type="Pfam" id="PF00400">
    <property type="entry name" value="WD40"/>
    <property type="match status" value="3"/>
</dbReference>
<proteinExistence type="predicted"/>
<dbReference type="Pfam" id="PF12937">
    <property type="entry name" value="F-box-like"/>
    <property type="match status" value="1"/>
</dbReference>
<dbReference type="STRING" id="307972.A0A2G8KH29"/>
<dbReference type="SMART" id="SM00320">
    <property type="entry name" value="WD40"/>
    <property type="match status" value="6"/>
</dbReference>
<feature type="repeat" description="WD" evidence="3">
    <location>
        <begin position="159"/>
        <end position="192"/>
    </location>
</feature>
<dbReference type="Gene3D" id="2.130.10.10">
    <property type="entry name" value="YVTN repeat-like/Quinoprotein amine dehydrogenase"/>
    <property type="match status" value="2"/>
</dbReference>
<accession>A0A2G8KH29</accession>
<evidence type="ECO:0000256" key="1">
    <source>
        <dbReference type="ARBA" id="ARBA00022574"/>
    </source>
</evidence>
<dbReference type="PROSITE" id="PS50082">
    <property type="entry name" value="WD_REPEATS_2"/>
    <property type="match status" value="2"/>
</dbReference>
<feature type="repeat" description="WD" evidence="3">
    <location>
        <begin position="416"/>
        <end position="452"/>
    </location>
</feature>
<dbReference type="PROSITE" id="PS50294">
    <property type="entry name" value="WD_REPEATS_REGION"/>
    <property type="match status" value="2"/>
</dbReference>
<keyword evidence="7" id="KW-1185">Reference proteome</keyword>
<dbReference type="SUPFAM" id="SSF50978">
    <property type="entry name" value="WD40 repeat-like"/>
    <property type="match status" value="1"/>
</dbReference>
<dbReference type="AlphaFoldDB" id="A0A2G8KH29"/>
<gene>
    <name evidence="6" type="ORF">BSL78_15832</name>
</gene>
<dbReference type="InterPro" id="IPR001810">
    <property type="entry name" value="F-box_dom"/>
</dbReference>
<dbReference type="InterPro" id="IPR036047">
    <property type="entry name" value="F-box-like_dom_sf"/>
</dbReference>
<name>A0A2G8KH29_STIJA</name>
<evidence type="ECO:0000256" key="4">
    <source>
        <dbReference type="SAM" id="MobiDB-lite"/>
    </source>
</evidence>
<dbReference type="SUPFAM" id="SSF81383">
    <property type="entry name" value="F-box domain"/>
    <property type="match status" value="1"/>
</dbReference>
<feature type="region of interest" description="Disordered" evidence="4">
    <location>
        <begin position="1"/>
        <end position="26"/>
    </location>
</feature>
<dbReference type="OrthoDB" id="2305498at2759"/>
<feature type="domain" description="F-box" evidence="5">
    <location>
        <begin position="66"/>
        <end position="113"/>
    </location>
</feature>
<keyword evidence="2" id="KW-0677">Repeat</keyword>
<evidence type="ECO:0000313" key="7">
    <source>
        <dbReference type="Proteomes" id="UP000230750"/>
    </source>
</evidence>
<evidence type="ECO:0000256" key="3">
    <source>
        <dbReference type="PROSITE-ProRule" id="PRU00221"/>
    </source>
</evidence>
<protein>
    <submittedName>
        <fullName evidence="6">Putative F-box/WD repeat-containing protein 9</fullName>
    </submittedName>
</protein>
<dbReference type="PANTHER" id="PTHR19855">
    <property type="entry name" value="WD40 REPEAT PROTEIN 12, 37"/>
    <property type="match status" value="1"/>
</dbReference>
<organism evidence="6 7">
    <name type="scientific">Stichopus japonicus</name>
    <name type="common">Sea cucumber</name>
    <dbReference type="NCBI Taxonomy" id="307972"/>
    <lineage>
        <taxon>Eukaryota</taxon>
        <taxon>Metazoa</taxon>
        <taxon>Echinodermata</taxon>
        <taxon>Eleutherozoa</taxon>
        <taxon>Echinozoa</taxon>
        <taxon>Holothuroidea</taxon>
        <taxon>Aspidochirotacea</taxon>
        <taxon>Aspidochirotida</taxon>
        <taxon>Stichopodidae</taxon>
        <taxon>Apostichopus</taxon>
    </lineage>
</organism>
<dbReference type="Gene3D" id="1.20.1280.50">
    <property type="match status" value="1"/>
</dbReference>
<dbReference type="CDD" id="cd22135">
    <property type="entry name" value="F-box_FBXW9"/>
    <property type="match status" value="1"/>
</dbReference>
<dbReference type="PROSITE" id="PS00678">
    <property type="entry name" value="WD_REPEATS_1"/>
    <property type="match status" value="1"/>
</dbReference>